<evidence type="ECO:0000313" key="3">
    <source>
        <dbReference type="Proteomes" id="UP001060895"/>
    </source>
</evidence>
<keyword evidence="3" id="KW-1185">Reference proteome</keyword>
<dbReference type="InterPro" id="IPR011010">
    <property type="entry name" value="DNA_brk_join_enz"/>
</dbReference>
<dbReference type="SUPFAM" id="SSF56349">
    <property type="entry name" value="DNA breaking-rejoining enzymes"/>
    <property type="match status" value="1"/>
</dbReference>
<evidence type="ECO:0000256" key="1">
    <source>
        <dbReference type="ARBA" id="ARBA00023172"/>
    </source>
</evidence>
<keyword evidence="1" id="KW-0233">DNA recombination</keyword>
<gene>
    <name evidence="2" type="ORF">AA12717_2865</name>
</gene>
<reference evidence="2" key="1">
    <citation type="submission" date="2013-04" db="EMBL/GenBank/DDBJ databases">
        <title>The genome sequencing project of 58 acetic acid bacteria.</title>
        <authorList>
            <person name="Okamoto-Kainuma A."/>
            <person name="Ishikawa M."/>
            <person name="Umino S."/>
            <person name="Koizumi Y."/>
            <person name="Shiwa Y."/>
            <person name="Yoshikawa H."/>
            <person name="Matsutani M."/>
            <person name="Matsushita K."/>
        </authorList>
    </citation>
    <scope>NUCLEOTIDE SEQUENCE</scope>
    <source>
        <strain evidence="2">DSM 12717</strain>
    </source>
</reference>
<dbReference type="InterPro" id="IPR013762">
    <property type="entry name" value="Integrase-like_cat_sf"/>
</dbReference>
<accession>A0ABQ0P9T0</accession>
<evidence type="ECO:0008006" key="4">
    <source>
        <dbReference type="Google" id="ProtNLM"/>
    </source>
</evidence>
<sequence length="121" mass="13132">MNGATKPDCLIARRLRKAAAKRLAELGCSIHEIAAVTGHRSLKEVQRYTLGADQKRLAQSALARLQAADRKGEMSHLGENAVQWGKNSPQTIEIEGKRKCVVPKGGIEPPTLRFSVACSTN</sequence>
<protein>
    <recommendedName>
        <fullName evidence="4">Phage integrase family protein</fullName>
    </recommendedName>
</protein>
<dbReference type="Gene3D" id="1.10.443.10">
    <property type="entry name" value="Intergrase catalytic core"/>
    <property type="match status" value="1"/>
</dbReference>
<comment type="caution">
    <text evidence="2">The sequence shown here is derived from an EMBL/GenBank/DDBJ whole genome shotgun (WGS) entry which is preliminary data.</text>
</comment>
<organism evidence="2 3">
    <name type="scientific">Gluconacetobacter sacchari DSM 12717</name>
    <dbReference type="NCBI Taxonomy" id="1307940"/>
    <lineage>
        <taxon>Bacteria</taxon>
        <taxon>Pseudomonadati</taxon>
        <taxon>Pseudomonadota</taxon>
        <taxon>Alphaproteobacteria</taxon>
        <taxon>Acetobacterales</taxon>
        <taxon>Acetobacteraceae</taxon>
        <taxon>Gluconacetobacter</taxon>
    </lineage>
</organism>
<dbReference type="EMBL" id="BAQP01000238">
    <property type="protein sequence ID" value="GBQ28091.1"/>
    <property type="molecule type" value="Genomic_DNA"/>
</dbReference>
<evidence type="ECO:0000313" key="2">
    <source>
        <dbReference type="EMBL" id="GBQ28091.1"/>
    </source>
</evidence>
<dbReference type="Proteomes" id="UP001060895">
    <property type="component" value="Unassembled WGS sequence"/>
</dbReference>
<name>A0ABQ0P9T0_9PROT</name>
<proteinExistence type="predicted"/>